<evidence type="ECO:0000313" key="2">
    <source>
        <dbReference type="Proteomes" id="UP001597351"/>
    </source>
</evidence>
<dbReference type="EMBL" id="JBHUGD010000003">
    <property type="protein sequence ID" value="MFD1947775.1"/>
    <property type="molecule type" value="Genomic_DNA"/>
</dbReference>
<comment type="caution">
    <text evidence="1">The sequence shown here is derived from an EMBL/GenBank/DDBJ whole genome shotgun (WGS) entry which is preliminary data.</text>
</comment>
<dbReference type="CDD" id="cd12913">
    <property type="entry name" value="PDC1_MCP_like"/>
    <property type="match status" value="1"/>
</dbReference>
<dbReference type="RefSeq" id="WP_343919177.1">
    <property type="nucleotide sequence ID" value="NZ_BAAAJT010000002.1"/>
</dbReference>
<dbReference type="Proteomes" id="UP001597351">
    <property type="component" value="Unassembled WGS sequence"/>
</dbReference>
<name>A0ABW4TM67_9ACTN</name>
<organism evidence="1 2">
    <name type="scientific">Nocardioides aestuarii</name>
    <dbReference type="NCBI Taxonomy" id="252231"/>
    <lineage>
        <taxon>Bacteria</taxon>
        <taxon>Bacillati</taxon>
        <taxon>Actinomycetota</taxon>
        <taxon>Actinomycetes</taxon>
        <taxon>Propionibacteriales</taxon>
        <taxon>Nocardioidaceae</taxon>
        <taxon>Nocardioides</taxon>
    </lineage>
</organism>
<keyword evidence="2" id="KW-1185">Reference proteome</keyword>
<sequence>MTVPPDASGLTDLVEGMRVATGRIAAAVEAALAAHDPTRRGDLDKVEAVVRDLLGDREVLVHGGGFVSAPGVLADAPWWLEWFAWDSGSVQRLVSETDPAGAHFFDYTLMPWYAGPRDREAPDGVVTGPYVDYLCTDDYTLTFTRAVRRPDGSFAGVAGVDVRVSAVEHHVLAGLRATGRVLALVNEAGRVVVSTSAALLSGDLVDDVDVPGLLAASDPRLVPVAGSELALLDLGER</sequence>
<dbReference type="Gene3D" id="3.30.450.20">
    <property type="entry name" value="PAS domain"/>
    <property type="match status" value="1"/>
</dbReference>
<accession>A0ABW4TM67</accession>
<evidence type="ECO:0000313" key="1">
    <source>
        <dbReference type="EMBL" id="MFD1947775.1"/>
    </source>
</evidence>
<proteinExistence type="predicted"/>
<gene>
    <name evidence="1" type="ORF">ACFSDE_13325</name>
</gene>
<protein>
    <submittedName>
        <fullName evidence="1">Cache domain-containing protein</fullName>
    </submittedName>
</protein>
<reference evidence="2" key="1">
    <citation type="journal article" date="2019" name="Int. J. Syst. Evol. Microbiol.">
        <title>The Global Catalogue of Microorganisms (GCM) 10K type strain sequencing project: providing services to taxonomists for standard genome sequencing and annotation.</title>
        <authorList>
            <consortium name="The Broad Institute Genomics Platform"/>
            <consortium name="The Broad Institute Genome Sequencing Center for Infectious Disease"/>
            <person name="Wu L."/>
            <person name="Ma J."/>
        </authorList>
    </citation>
    <scope>NUCLEOTIDE SEQUENCE [LARGE SCALE GENOMIC DNA]</scope>
    <source>
        <strain evidence="2">CGMCC 1.12477</strain>
    </source>
</reference>